<dbReference type="RefSeq" id="WP_378112360.1">
    <property type="nucleotide sequence ID" value="NZ_JBHSNC010000041.1"/>
</dbReference>
<name>A0ABW0R3N7_9BACL</name>
<organism evidence="2 3">
    <name type="scientific">Cohnella yongneupensis</name>
    <dbReference type="NCBI Taxonomy" id="425006"/>
    <lineage>
        <taxon>Bacteria</taxon>
        <taxon>Bacillati</taxon>
        <taxon>Bacillota</taxon>
        <taxon>Bacilli</taxon>
        <taxon>Bacillales</taxon>
        <taxon>Paenibacillaceae</taxon>
        <taxon>Cohnella</taxon>
    </lineage>
</organism>
<dbReference type="Proteomes" id="UP001596108">
    <property type="component" value="Unassembled WGS sequence"/>
</dbReference>
<protein>
    <recommendedName>
        <fullName evidence="4">SHOCT domain-containing protein</fullName>
    </recommendedName>
</protein>
<gene>
    <name evidence="2" type="ORF">ACFPQ4_13345</name>
</gene>
<reference evidence="3" key="1">
    <citation type="journal article" date="2019" name="Int. J. Syst. Evol. Microbiol.">
        <title>The Global Catalogue of Microorganisms (GCM) 10K type strain sequencing project: providing services to taxonomists for standard genome sequencing and annotation.</title>
        <authorList>
            <consortium name="The Broad Institute Genomics Platform"/>
            <consortium name="The Broad Institute Genome Sequencing Center for Infectious Disease"/>
            <person name="Wu L."/>
            <person name="Ma J."/>
        </authorList>
    </citation>
    <scope>NUCLEOTIDE SEQUENCE [LARGE SCALE GENOMIC DNA]</scope>
    <source>
        <strain evidence="3">CGMCC 1.18578</strain>
    </source>
</reference>
<evidence type="ECO:0000313" key="3">
    <source>
        <dbReference type="Proteomes" id="UP001596108"/>
    </source>
</evidence>
<proteinExistence type="predicted"/>
<keyword evidence="1" id="KW-0812">Transmembrane</keyword>
<keyword evidence="1" id="KW-0472">Membrane</keyword>
<sequence>MVSSIRIVFFSLLIVFLIVRIFMLRRYGPSCGLGPYAGYRNGWIKTSEGNFYAELILKKRLASGEIGIEESKQLLDLIRLKEPKS</sequence>
<keyword evidence="3" id="KW-1185">Reference proteome</keyword>
<accession>A0ABW0R3N7</accession>
<evidence type="ECO:0008006" key="4">
    <source>
        <dbReference type="Google" id="ProtNLM"/>
    </source>
</evidence>
<evidence type="ECO:0000256" key="1">
    <source>
        <dbReference type="SAM" id="Phobius"/>
    </source>
</evidence>
<comment type="caution">
    <text evidence="2">The sequence shown here is derived from an EMBL/GenBank/DDBJ whole genome shotgun (WGS) entry which is preliminary data.</text>
</comment>
<feature type="transmembrane region" description="Helical" evidence="1">
    <location>
        <begin position="6"/>
        <end position="23"/>
    </location>
</feature>
<evidence type="ECO:0000313" key="2">
    <source>
        <dbReference type="EMBL" id="MFC5530417.1"/>
    </source>
</evidence>
<dbReference type="EMBL" id="JBHSNC010000041">
    <property type="protein sequence ID" value="MFC5530417.1"/>
    <property type="molecule type" value="Genomic_DNA"/>
</dbReference>
<keyword evidence="1" id="KW-1133">Transmembrane helix</keyword>